<dbReference type="AlphaFoldDB" id="A0A3D1JIV7"/>
<dbReference type="STRING" id="229919.GCA_001050195_02842"/>
<name>A0A3D1JIV7_9CHLR</name>
<comment type="caution">
    <text evidence="1">The sequence shown here is derived from an EMBL/GenBank/DDBJ whole genome shotgun (WGS) entry which is preliminary data.</text>
</comment>
<reference evidence="1 2" key="1">
    <citation type="journal article" date="2018" name="Nat. Biotechnol.">
        <title>A standardized bacterial taxonomy based on genome phylogeny substantially revises the tree of life.</title>
        <authorList>
            <person name="Parks D.H."/>
            <person name="Chuvochina M."/>
            <person name="Waite D.W."/>
            <person name="Rinke C."/>
            <person name="Skarshewski A."/>
            <person name="Chaumeil P.A."/>
            <person name="Hugenholtz P."/>
        </authorList>
    </citation>
    <scope>NUCLEOTIDE SEQUENCE [LARGE SCALE GENOMIC DNA]</scope>
    <source>
        <strain evidence="1">UBA8781</strain>
    </source>
</reference>
<dbReference type="OrthoDB" id="166472at2"/>
<dbReference type="RefSeq" id="WP_062195231.1">
    <property type="nucleotide sequence ID" value="NZ_DF967965.1"/>
</dbReference>
<proteinExistence type="predicted"/>
<gene>
    <name evidence="1" type="ORF">DEQ80_11680</name>
</gene>
<protein>
    <submittedName>
        <fullName evidence="1">Uncharacterized protein</fullName>
    </submittedName>
</protein>
<evidence type="ECO:0000313" key="2">
    <source>
        <dbReference type="Proteomes" id="UP000264141"/>
    </source>
</evidence>
<dbReference type="Proteomes" id="UP000264141">
    <property type="component" value="Unassembled WGS sequence"/>
</dbReference>
<dbReference type="EMBL" id="DPBP01000044">
    <property type="protein sequence ID" value="HCE18510.1"/>
    <property type="molecule type" value="Genomic_DNA"/>
</dbReference>
<evidence type="ECO:0000313" key="1">
    <source>
        <dbReference type="EMBL" id="HCE18510.1"/>
    </source>
</evidence>
<sequence>MSILLLDESLRMTVFYDRNAPRPAEICLYLEETCPPEEKLLQESESALYLTPGQARALADELLQALQERERYRALSPEEG</sequence>
<accession>A0A3D1JIV7</accession>
<organism evidence="1 2">
    <name type="scientific">Anaerolinea thermolimosa</name>
    <dbReference type="NCBI Taxonomy" id="229919"/>
    <lineage>
        <taxon>Bacteria</taxon>
        <taxon>Bacillati</taxon>
        <taxon>Chloroflexota</taxon>
        <taxon>Anaerolineae</taxon>
        <taxon>Anaerolineales</taxon>
        <taxon>Anaerolineaceae</taxon>
        <taxon>Anaerolinea</taxon>
    </lineage>
</organism>